<protein>
    <recommendedName>
        <fullName evidence="4">ABC-2 family transporter protein</fullName>
    </recommendedName>
</protein>
<evidence type="ECO:0000313" key="2">
    <source>
        <dbReference type="EMBL" id="WEG08085.1"/>
    </source>
</evidence>
<keyword evidence="1" id="KW-0812">Transmembrane</keyword>
<feature type="transmembrane region" description="Helical" evidence="1">
    <location>
        <begin position="303"/>
        <end position="324"/>
    </location>
</feature>
<reference evidence="2 3" key="1">
    <citation type="submission" date="2023-03" db="EMBL/GenBank/DDBJ databases">
        <title>Genome sequence of Microbacterium sp. KACC 23027.</title>
        <authorList>
            <person name="Kim S."/>
            <person name="Heo J."/>
            <person name="Kwon S.-W."/>
        </authorList>
    </citation>
    <scope>NUCLEOTIDE SEQUENCE [LARGE SCALE GENOMIC DNA]</scope>
    <source>
        <strain evidence="2 3">KACC 23027</strain>
    </source>
</reference>
<keyword evidence="1" id="KW-0472">Membrane</keyword>
<evidence type="ECO:0008006" key="4">
    <source>
        <dbReference type="Google" id="ProtNLM"/>
    </source>
</evidence>
<feature type="transmembrane region" description="Helical" evidence="1">
    <location>
        <begin position="270"/>
        <end position="291"/>
    </location>
</feature>
<proteinExistence type="predicted"/>
<evidence type="ECO:0000313" key="3">
    <source>
        <dbReference type="Proteomes" id="UP001214553"/>
    </source>
</evidence>
<feature type="transmembrane region" description="Helical" evidence="1">
    <location>
        <begin position="171"/>
        <end position="192"/>
    </location>
</feature>
<feature type="transmembrane region" description="Helical" evidence="1">
    <location>
        <begin position="358"/>
        <end position="377"/>
    </location>
</feature>
<dbReference type="RefSeq" id="WP_275277423.1">
    <property type="nucleotide sequence ID" value="NZ_CP119108.1"/>
</dbReference>
<gene>
    <name evidence="2" type="ORF">PU630_12655</name>
</gene>
<feature type="transmembrane region" description="Helical" evidence="1">
    <location>
        <begin position="231"/>
        <end position="250"/>
    </location>
</feature>
<dbReference type="Proteomes" id="UP001214553">
    <property type="component" value="Chromosome"/>
</dbReference>
<dbReference type="EMBL" id="CP119108">
    <property type="protein sequence ID" value="WEG08085.1"/>
    <property type="molecule type" value="Genomic_DNA"/>
</dbReference>
<accession>A0ABY8BYJ5</accession>
<feature type="transmembrane region" description="Helical" evidence="1">
    <location>
        <begin position="117"/>
        <end position="138"/>
    </location>
</feature>
<sequence>MTTAGRRGILAVVVAVALLAIGLGLAVLLTAAASTSRTLTSSPALAAGAPENDGIGIRYVTVEHRDMAAWLGILSSSDIAGTGFDPAGDSHSGTTVVDRAEGLAHAAPAPIAERDLVMAWFARILLVLSVAWVVIGMLSARTRLVRRPGAAAARATWLASTRPWRARESTLGMLALDRWLLFIVPVALLVATRAVQTSFFGGVHLAVVIGAWTVFALVLRLVVGRRSPWPVIAAVGGVVILRCLVTLVGLSFAGPGGSWSAFWTSPALRALYIAFGFALFVWAFVAAGWALSVQLGSRRATGGVLAAIGAGLAVPALVVALVGVRHTLTVWNAQLEPLPWSLARFLNIPGPMTVPDAAAWWLAAAGLLVAVVGAVLARPVRERVASL</sequence>
<organism evidence="2 3">
    <name type="scientific">Microbacterium horticulturae</name>
    <dbReference type="NCBI Taxonomy" id="3028316"/>
    <lineage>
        <taxon>Bacteria</taxon>
        <taxon>Bacillati</taxon>
        <taxon>Actinomycetota</taxon>
        <taxon>Actinomycetes</taxon>
        <taxon>Micrococcales</taxon>
        <taxon>Microbacteriaceae</taxon>
        <taxon>Microbacterium</taxon>
    </lineage>
</organism>
<keyword evidence="1" id="KW-1133">Transmembrane helix</keyword>
<name>A0ABY8BYJ5_9MICO</name>
<evidence type="ECO:0000256" key="1">
    <source>
        <dbReference type="SAM" id="Phobius"/>
    </source>
</evidence>
<feature type="transmembrane region" description="Helical" evidence="1">
    <location>
        <begin position="198"/>
        <end position="219"/>
    </location>
</feature>
<keyword evidence="3" id="KW-1185">Reference proteome</keyword>